<accession>A0ABU2X6G4</accession>
<dbReference type="PANTHER" id="PTHR34069:SF2">
    <property type="entry name" value="BETA-KETOACYL-[ACYL-CARRIER-PROTEIN] SYNTHASE III"/>
    <property type="match status" value="1"/>
</dbReference>
<evidence type="ECO:0000313" key="2">
    <source>
        <dbReference type="Proteomes" id="UP001180754"/>
    </source>
</evidence>
<dbReference type="RefSeq" id="WP_311721774.1">
    <property type="nucleotide sequence ID" value="NZ_JAVRFD010000001.1"/>
</dbReference>
<dbReference type="Proteomes" id="UP001180754">
    <property type="component" value="Unassembled WGS sequence"/>
</dbReference>
<dbReference type="Gene3D" id="3.40.47.10">
    <property type="match status" value="2"/>
</dbReference>
<protein>
    <submittedName>
        <fullName evidence="1">3-oxoacyl-ACP synthase</fullName>
    </submittedName>
</protein>
<gene>
    <name evidence="1" type="ORF">RND15_02085</name>
</gene>
<dbReference type="InterPro" id="IPR016039">
    <property type="entry name" value="Thiolase-like"/>
</dbReference>
<organism evidence="1 2">
    <name type="scientific">Streptomyces lonegramiae</name>
    <dbReference type="NCBI Taxonomy" id="3075524"/>
    <lineage>
        <taxon>Bacteria</taxon>
        <taxon>Bacillati</taxon>
        <taxon>Actinomycetota</taxon>
        <taxon>Actinomycetes</taxon>
        <taxon>Kitasatosporales</taxon>
        <taxon>Streptomycetaceae</taxon>
        <taxon>Streptomyces</taxon>
    </lineage>
</organism>
<comment type="caution">
    <text evidence="1">The sequence shown here is derived from an EMBL/GenBank/DDBJ whole genome shotgun (WGS) entry which is preliminary data.</text>
</comment>
<proteinExistence type="predicted"/>
<name>A0ABU2X6G4_9ACTN</name>
<keyword evidence="2" id="KW-1185">Reference proteome</keyword>
<sequence length="334" mass="35622">MAATVALRAVAHYLPERTLKVPDLPELDELPAAEAETCLQLGIDEIRADDQSATELAAGAASRALADAGLSPHELDALIVIDARSPETLMSSEATRLQALLGARRALTFSVGGLGCASIGPALLAARGLLAADDTLDNVLIAHGSKPATPRRYRHPVTVSGDGGQAVLVSRRGPLRLLDVAQRTNGDYWNLFTVDYRDRPSADWREDCADVRSYSFKLAIETRNHLRELHRALLDRNGMRPADVGCHLSQNLSLGSFRFTEETLGVELAGVCAGNLRRHGHLGPGDVLLNLMSAIESGALAEGERAVLLNVSPVAAWSLLLVEHGDGGGTSHYL</sequence>
<dbReference type="EMBL" id="JAVRFD010000001">
    <property type="protein sequence ID" value="MDT0541506.1"/>
    <property type="molecule type" value="Genomic_DNA"/>
</dbReference>
<dbReference type="SUPFAM" id="SSF53901">
    <property type="entry name" value="Thiolase-like"/>
    <property type="match status" value="1"/>
</dbReference>
<dbReference type="PANTHER" id="PTHR34069">
    <property type="entry name" value="3-OXOACYL-[ACYL-CARRIER-PROTEIN] SYNTHASE 3"/>
    <property type="match status" value="1"/>
</dbReference>
<evidence type="ECO:0000313" key="1">
    <source>
        <dbReference type="EMBL" id="MDT0541506.1"/>
    </source>
</evidence>
<reference evidence="1" key="1">
    <citation type="submission" date="2024-05" db="EMBL/GenBank/DDBJ databases">
        <title>30 novel species of actinomycetes from the DSMZ collection.</title>
        <authorList>
            <person name="Nouioui I."/>
        </authorList>
    </citation>
    <scope>NUCLEOTIDE SEQUENCE</scope>
    <source>
        <strain evidence="1">DSM 41529</strain>
    </source>
</reference>